<organism evidence="1 2">
    <name type="scientific">Solanum tuberosum</name>
    <name type="common">Potato</name>
    <dbReference type="NCBI Taxonomy" id="4113"/>
    <lineage>
        <taxon>Eukaryota</taxon>
        <taxon>Viridiplantae</taxon>
        <taxon>Streptophyta</taxon>
        <taxon>Embryophyta</taxon>
        <taxon>Tracheophyta</taxon>
        <taxon>Spermatophyta</taxon>
        <taxon>Magnoliopsida</taxon>
        <taxon>eudicotyledons</taxon>
        <taxon>Gunneridae</taxon>
        <taxon>Pentapetalae</taxon>
        <taxon>asterids</taxon>
        <taxon>lamiids</taxon>
        <taxon>Solanales</taxon>
        <taxon>Solanaceae</taxon>
        <taxon>Solanoideae</taxon>
        <taxon>Solaneae</taxon>
        <taxon>Solanum</taxon>
    </lineage>
</organism>
<accession>A0ABQ7W701</accession>
<keyword evidence="2" id="KW-1185">Reference proteome</keyword>
<comment type="caution">
    <text evidence="1">The sequence shown here is derived from an EMBL/GenBank/DDBJ whole genome shotgun (WGS) entry which is preliminary data.</text>
</comment>
<evidence type="ECO:0000313" key="2">
    <source>
        <dbReference type="Proteomes" id="UP000826656"/>
    </source>
</evidence>
<proteinExistence type="predicted"/>
<protein>
    <submittedName>
        <fullName evidence="1">Uncharacterized protein</fullName>
    </submittedName>
</protein>
<name>A0ABQ7W701_SOLTU</name>
<reference evidence="1 2" key="1">
    <citation type="journal article" date="2021" name="bioRxiv">
        <title>Chromosome-scale and haplotype-resolved genome assembly of a tetraploid potato cultivar.</title>
        <authorList>
            <person name="Sun H."/>
            <person name="Jiao W.-B."/>
            <person name="Krause K."/>
            <person name="Campoy J.A."/>
            <person name="Goel M."/>
            <person name="Folz-Donahue K."/>
            <person name="Kukat C."/>
            <person name="Huettel B."/>
            <person name="Schneeberger K."/>
        </authorList>
    </citation>
    <scope>NUCLEOTIDE SEQUENCE [LARGE SCALE GENOMIC DNA]</scope>
    <source>
        <strain evidence="1">SolTubOtavaFocal</strain>
        <tissue evidence="1">Leaves</tissue>
    </source>
</reference>
<sequence>MHKFKNLKGGEIVQVVPRPPILENLSLDEMKQLFTQLPESLSVLALAKTAEGTRARYSRLHGTLARKVPTLRDLVDELEKGGVLKDVKS</sequence>
<evidence type="ECO:0000313" key="1">
    <source>
        <dbReference type="EMBL" id="KAH0776375.1"/>
    </source>
</evidence>
<dbReference type="EMBL" id="JAIVGD010000003">
    <property type="protein sequence ID" value="KAH0776375.1"/>
    <property type="molecule type" value="Genomic_DNA"/>
</dbReference>
<gene>
    <name evidence="1" type="ORF">KY290_007786</name>
</gene>
<dbReference type="Proteomes" id="UP000826656">
    <property type="component" value="Unassembled WGS sequence"/>
</dbReference>